<reference evidence="1" key="1">
    <citation type="submission" date="2015-07" db="EMBL/GenBank/DDBJ databases">
        <title>MeaNS - Measles Nucleotide Surveillance Program.</title>
        <authorList>
            <person name="Tran T."/>
            <person name="Druce J."/>
        </authorList>
    </citation>
    <scope>NUCLEOTIDE SEQUENCE</scope>
    <source>
        <strain evidence="1">UCB-OBI-ISO-001</strain>
        <tissue evidence="1">Gonad</tissue>
    </source>
</reference>
<dbReference type="EMBL" id="KQ419952">
    <property type="protein sequence ID" value="KOF81883.1"/>
    <property type="molecule type" value="Genomic_DNA"/>
</dbReference>
<gene>
    <name evidence="1" type="ORF">OCBIM_22026001mg</name>
</gene>
<sequence length="49" mass="5577">MVNTTISFLSVHDATSVSSVNLLTFVNNYKAENKGFFFGRRWLPILVEI</sequence>
<organism evidence="1">
    <name type="scientific">Octopus bimaculoides</name>
    <name type="common">California two-spotted octopus</name>
    <dbReference type="NCBI Taxonomy" id="37653"/>
    <lineage>
        <taxon>Eukaryota</taxon>
        <taxon>Metazoa</taxon>
        <taxon>Spiralia</taxon>
        <taxon>Lophotrochozoa</taxon>
        <taxon>Mollusca</taxon>
        <taxon>Cephalopoda</taxon>
        <taxon>Coleoidea</taxon>
        <taxon>Octopodiformes</taxon>
        <taxon>Octopoda</taxon>
        <taxon>Incirrata</taxon>
        <taxon>Octopodidae</taxon>
        <taxon>Octopus</taxon>
    </lineage>
</organism>
<name>A0A0L8GY40_OCTBM</name>
<accession>A0A0L8GY40</accession>
<dbReference type="AlphaFoldDB" id="A0A0L8GY40"/>
<evidence type="ECO:0000313" key="1">
    <source>
        <dbReference type="EMBL" id="KOF81883.1"/>
    </source>
</evidence>
<proteinExistence type="predicted"/>
<protein>
    <submittedName>
        <fullName evidence="1">Uncharacterized protein</fullName>
    </submittedName>
</protein>